<organism evidence="9 10">
    <name type="scientific">Candidatus Pullilachnospira stercoravium</name>
    <dbReference type="NCBI Taxonomy" id="2840913"/>
    <lineage>
        <taxon>Bacteria</taxon>
        <taxon>Bacillati</taxon>
        <taxon>Bacillota</taxon>
        <taxon>Clostridia</taxon>
        <taxon>Lachnospirales</taxon>
        <taxon>Lachnospiraceae</taxon>
        <taxon>Lachnospiraceae incertae sedis</taxon>
        <taxon>Candidatus Pullilachnospira</taxon>
    </lineage>
</organism>
<reference evidence="9" key="1">
    <citation type="submission" date="2020-10" db="EMBL/GenBank/DDBJ databases">
        <authorList>
            <person name="Gilroy R."/>
        </authorList>
    </citation>
    <scope>NUCLEOTIDE SEQUENCE</scope>
    <source>
        <strain evidence="9">ChiBcec2-4451</strain>
    </source>
</reference>
<comment type="catalytic activity">
    <reaction evidence="1">
        <text>ATP + protein L-histidine = ADP + protein N-phospho-L-histidine.</text>
        <dbReference type="EC" id="2.7.13.3"/>
    </reaction>
</comment>
<dbReference type="SMART" id="SM00387">
    <property type="entry name" value="HATPase_c"/>
    <property type="match status" value="1"/>
</dbReference>
<dbReference type="InterPro" id="IPR004358">
    <property type="entry name" value="Sig_transdc_His_kin-like_C"/>
</dbReference>
<dbReference type="PROSITE" id="PS50109">
    <property type="entry name" value="HIS_KIN"/>
    <property type="match status" value="1"/>
</dbReference>
<evidence type="ECO:0000256" key="6">
    <source>
        <dbReference type="ARBA" id="ARBA00022777"/>
    </source>
</evidence>
<name>A0A9D1NUZ8_9FIRM</name>
<dbReference type="GO" id="GO:0004721">
    <property type="term" value="F:phosphoprotein phosphatase activity"/>
    <property type="evidence" value="ECO:0007669"/>
    <property type="project" value="TreeGrafter"/>
</dbReference>
<dbReference type="CDD" id="cd00075">
    <property type="entry name" value="HATPase"/>
    <property type="match status" value="1"/>
</dbReference>
<keyword evidence="7" id="KW-0902">Two-component regulatory system</keyword>
<dbReference type="SMART" id="SM00388">
    <property type="entry name" value="HisKA"/>
    <property type="match status" value="1"/>
</dbReference>
<dbReference type="SUPFAM" id="SSF47384">
    <property type="entry name" value="Homodimeric domain of signal transducing histidine kinase"/>
    <property type="match status" value="1"/>
</dbReference>
<dbReference type="EC" id="2.7.13.3" evidence="3"/>
<dbReference type="PANTHER" id="PTHR45453">
    <property type="entry name" value="PHOSPHATE REGULON SENSOR PROTEIN PHOR"/>
    <property type="match status" value="1"/>
</dbReference>
<dbReference type="InterPro" id="IPR050351">
    <property type="entry name" value="BphY/WalK/GraS-like"/>
</dbReference>
<gene>
    <name evidence="9" type="ORF">IAA63_10025</name>
</gene>
<dbReference type="SUPFAM" id="SSF55874">
    <property type="entry name" value="ATPase domain of HSP90 chaperone/DNA topoisomerase II/histidine kinase"/>
    <property type="match status" value="1"/>
</dbReference>
<dbReference type="InterPro" id="IPR036890">
    <property type="entry name" value="HATPase_C_sf"/>
</dbReference>
<evidence type="ECO:0000313" key="10">
    <source>
        <dbReference type="Proteomes" id="UP000886723"/>
    </source>
</evidence>
<keyword evidence="6 9" id="KW-0418">Kinase</keyword>
<dbReference type="CDD" id="cd00082">
    <property type="entry name" value="HisKA"/>
    <property type="match status" value="1"/>
</dbReference>
<evidence type="ECO:0000259" key="8">
    <source>
        <dbReference type="PROSITE" id="PS50109"/>
    </source>
</evidence>
<proteinExistence type="predicted"/>
<dbReference type="InterPro" id="IPR036097">
    <property type="entry name" value="HisK_dim/P_sf"/>
</dbReference>
<sequence>MGRKRNEMEEFSRALEVLLAGETLRLSDTSQDTLPSKIRHQLMRLSDAMAGSRERAARDQQEIREMIAQLAHQMRNPLANLESYLELLDMEEDPGECRFCLDAVKDAERKIRFLTEGFLKMARLEQRIIQIRKDAEDLEKTVLDCILQEQKAAEEKGIELLMTGEHPKPVRHDAVWLGEAVCNLLDNSIKYSPPESVVEVELTANEMFARILVRDFGVGIEPEEEALIFQRFYRGVRTRGSEGFGLGLYLAREIVRQHDGFMKVTRRRQGLETAIYLPEE</sequence>
<dbReference type="GO" id="GO:0005886">
    <property type="term" value="C:plasma membrane"/>
    <property type="evidence" value="ECO:0007669"/>
    <property type="project" value="TreeGrafter"/>
</dbReference>
<evidence type="ECO:0000256" key="3">
    <source>
        <dbReference type="ARBA" id="ARBA00012438"/>
    </source>
</evidence>
<dbReference type="AlphaFoldDB" id="A0A9D1NUZ8"/>
<keyword evidence="5" id="KW-0808">Transferase</keyword>
<dbReference type="Pfam" id="PF02518">
    <property type="entry name" value="HATPase_c"/>
    <property type="match status" value="1"/>
</dbReference>
<feature type="domain" description="Histidine kinase" evidence="8">
    <location>
        <begin position="69"/>
        <end position="280"/>
    </location>
</feature>
<reference evidence="9" key="2">
    <citation type="journal article" date="2021" name="PeerJ">
        <title>Extensive microbial diversity within the chicken gut microbiome revealed by metagenomics and culture.</title>
        <authorList>
            <person name="Gilroy R."/>
            <person name="Ravi A."/>
            <person name="Getino M."/>
            <person name="Pursley I."/>
            <person name="Horton D.L."/>
            <person name="Alikhan N.F."/>
            <person name="Baker D."/>
            <person name="Gharbi K."/>
            <person name="Hall N."/>
            <person name="Watson M."/>
            <person name="Adriaenssens E.M."/>
            <person name="Foster-Nyarko E."/>
            <person name="Jarju S."/>
            <person name="Secka A."/>
            <person name="Antonio M."/>
            <person name="Oren A."/>
            <person name="Chaudhuri R.R."/>
            <person name="La Ragione R."/>
            <person name="Hildebrand F."/>
            <person name="Pallen M.J."/>
        </authorList>
    </citation>
    <scope>NUCLEOTIDE SEQUENCE</scope>
    <source>
        <strain evidence="9">ChiBcec2-4451</strain>
    </source>
</reference>
<protein>
    <recommendedName>
        <fullName evidence="3">histidine kinase</fullName>
        <ecNumber evidence="3">2.7.13.3</ecNumber>
    </recommendedName>
</protein>
<dbReference type="InterPro" id="IPR003594">
    <property type="entry name" value="HATPase_dom"/>
</dbReference>
<evidence type="ECO:0000256" key="2">
    <source>
        <dbReference type="ARBA" id="ARBA00004370"/>
    </source>
</evidence>
<dbReference type="Pfam" id="PF00512">
    <property type="entry name" value="HisKA"/>
    <property type="match status" value="1"/>
</dbReference>
<dbReference type="EMBL" id="DVON01000208">
    <property type="protein sequence ID" value="HIV13459.1"/>
    <property type="molecule type" value="Genomic_DNA"/>
</dbReference>
<dbReference type="InterPro" id="IPR003661">
    <property type="entry name" value="HisK_dim/P_dom"/>
</dbReference>
<evidence type="ECO:0000256" key="1">
    <source>
        <dbReference type="ARBA" id="ARBA00000085"/>
    </source>
</evidence>
<evidence type="ECO:0000313" key="9">
    <source>
        <dbReference type="EMBL" id="HIV13459.1"/>
    </source>
</evidence>
<dbReference type="PRINTS" id="PR00344">
    <property type="entry name" value="BCTRLSENSOR"/>
</dbReference>
<keyword evidence="4" id="KW-0597">Phosphoprotein</keyword>
<accession>A0A9D1NUZ8</accession>
<comment type="subcellular location">
    <subcellularLocation>
        <location evidence="2">Membrane</location>
    </subcellularLocation>
</comment>
<dbReference type="Gene3D" id="3.30.565.10">
    <property type="entry name" value="Histidine kinase-like ATPase, C-terminal domain"/>
    <property type="match status" value="1"/>
</dbReference>
<evidence type="ECO:0000256" key="5">
    <source>
        <dbReference type="ARBA" id="ARBA00022679"/>
    </source>
</evidence>
<dbReference type="PANTHER" id="PTHR45453:SF1">
    <property type="entry name" value="PHOSPHATE REGULON SENSOR PROTEIN PHOR"/>
    <property type="match status" value="1"/>
</dbReference>
<dbReference type="InterPro" id="IPR005467">
    <property type="entry name" value="His_kinase_dom"/>
</dbReference>
<comment type="caution">
    <text evidence="9">The sequence shown here is derived from an EMBL/GenBank/DDBJ whole genome shotgun (WGS) entry which is preliminary data.</text>
</comment>
<dbReference type="Proteomes" id="UP000886723">
    <property type="component" value="Unassembled WGS sequence"/>
</dbReference>
<dbReference type="GO" id="GO:0000155">
    <property type="term" value="F:phosphorelay sensor kinase activity"/>
    <property type="evidence" value="ECO:0007669"/>
    <property type="project" value="InterPro"/>
</dbReference>
<dbReference type="GO" id="GO:0016036">
    <property type="term" value="P:cellular response to phosphate starvation"/>
    <property type="evidence" value="ECO:0007669"/>
    <property type="project" value="TreeGrafter"/>
</dbReference>
<evidence type="ECO:0000256" key="7">
    <source>
        <dbReference type="ARBA" id="ARBA00023012"/>
    </source>
</evidence>
<dbReference type="Gene3D" id="1.10.287.130">
    <property type="match status" value="1"/>
</dbReference>
<evidence type="ECO:0000256" key="4">
    <source>
        <dbReference type="ARBA" id="ARBA00022553"/>
    </source>
</evidence>